<dbReference type="SMART" id="SM00567">
    <property type="entry name" value="EZ_HEAT"/>
    <property type="match status" value="11"/>
</dbReference>
<feature type="compositionally biased region" description="Acidic residues" evidence="1">
    <location>
        <begin position="117"/>
        <end position="144"/>
    </location>
</feature>
<evidence type="ECO:0000313" key="2">
    <source>
        <dbReference type="EMBL" id="SDQ91325.1"/>
    </source>
</evidence>
<dbReference type="PANTHER" id="PTHR12697">
    <property type="entry name" value="PBS LYASE HEAT-LIKE PROTEIN"/>
    <property type="match status" value="1"/>
</dbReference>
<dbReference type="InterPro" id="IPR011989">
    <property type="entry name" value="ARM-like"/>
</dbReference>
<feature type="region of interest" description="Disordered" evidence="1">
    <location>
        <begin position="216"/>
        <end position="258"/>
    </location>
</feature>
<feature type="compositionally biased region" description="Basic and acidic residues" evidence="1">
    <location>
        <begin position="224"/>
        <end position="243"/>
    </location>
</feature>
<dbReference type="Proteomes" id="UP000199289">
    <property type="component" value="Unassembled WGS sequence"/>
</dbReference>
<name>A0A1H1ERE2_9EURY</name>
<dbReference type="Pfam" id="PF13646">
    <property type="entry name" value="HEAT_2"/>
    <property type="match status" value="3"/>
</dbReference>
<reference evidence="3" key="1">
    <citation type="submission" date="2016-10" db="EMBL/GenBank/DDBJ databases">
        <authorList>
            <person name="Varghese N."/>
            <person name="Submissions S."/>
        </authorList>
    </citation>
    <scope>NUCLEOTIDE SEQUENCE [LARGE SCALE GENOMIC DNA]</scope>
    <source>
        <strain evidence="3">CGMCC 1.12397</strain>
    </source>
</reference>
<dbReference type="Gene3D" id="1.25.10.10">
    <property type="entry name" value="Leucine-rich Repeat Variant"/>
    <property type="match status" value="4"/>
</dbReference>
<dbReference type="EMBL" id="FNKQ01000003">
    <property type="protein sequence ID" value="SDQ91325.1"/>
    <property type="molecule type" value="Genomic_DNA"/>
</dbReference>
<feature type="region of interest" description="Disordered" evidence="1">
    <location>
        <begin position="794"/>
        <end position="814"/>
    </location>
</feature>
<gene>
    <name evidence="2" type="ORF">SAMN05216278_3030</name>
</gene>
<evidence type="ECO:0000256" key="1">
    <source>
        <dbReference type="SAM" id="MobiDB-lite"/>
    </source>
</evidence>
<dbReference type="PANTHER" id="PTHR12697:SF5">
    <property type="entry name" value="DEOXYHYPUSINE HYDROXYLASE"/>
    <property type="match status" value="1"/>
</dbReference>
<dbReference type="InterPro" id="IPR004155">
    <property type="entry name" value="PBS_lyase_HEAT"/>
</dbReference>
<dbReference type="AlphaFoldDB" id="A0A1H1ERE2"/>
<dbReference type="RefSeq" id="WP_092538499.1">
    <property type="nucleotide sequence ID" value="NZ_FNKQ01000003.1"/>
</dbReference>
<dbReference type="GO" id="GO:0016491">
    <property type="term" value="F:oxidoreductase activity"/>
    <property type="evidence" value="ECO:0007669"/>
    <property type="project" value="TreeGrafter"/>
</dbReference>
<accession>A0A1H1ERE2</accession>
<sequence length="814" mass="86266">MSKGSGETDVRVTVAYDATVYDRIRGGDADPPADVRLVVGGREVGRGRDHLRWHLDQLLAAVSSVLDGESGVVEFFEERLEFHFEPAGDGVATRFVSDESGSESELAFPDGTTPEPADADDGDETDGSDDETDGAASEPDETEPDGTAPGDTERVVVDRRALVEEVLSTVETFCTAVVETNPELAESVAGLRAEMRSLQLAAAEFGEWGLPVRLLDSGGQRGSPPREAESDAAERRSTARRAESGGVSAAGREAERRRTVVAAGGARVGVSDPDDRAEAAERGSRAVARLWLSDPSVEPVRGGDAAVGIDPGSDAFDGSGTRFRGEVVAVADGRALLDVGEGTVAFDPAELGVGEETPSARGTAAGRAAVGDRLAVRAGRTELRGLDVVAEPSVCDWSEERLRGALADADRRAEAAAELARRGVRTAVPTLVETLEGDRSAPDRRAVVRALDVLADPRGVDALVSRLADDDDAVRRAAATALATVGDPEALDALLGAAKAEDDETTRYAMIRAARDVDPTTAMDRFAHLLRTGDDPAVRETVVRVLRVTNGERARGLVLEALDDSDPSVAREAIAAVRWADDERAVPALLRRLNDDDALVRQEAAGAFAELGARADEFRDGEELSDSTRERVVGALIDRLDDPVAAVRSWVIEALGAQSHPRAVGPLCDAYDEESELRWNVVAALGRIRDPRAIPTVVAALDDDDPSVRRRACRASAQLGTAAAVSPLCDRATSDPNADVRREAIDALGRLGENPARVAETMASVLEDDRTALRRAAVTALGRVGGSEARRLLRETAENDPHEAVREHARSTLE</sequence>
<proteinExistence type="predicted"/>
<evidence type="ECO:0000313" key="3">
    <source>
        <dbReference type="Proteomes" id="UP000199289"/>
    </source>
</evidence>
<protein>
    <submittedName>
        <fullName evidence="2">HEAT repeat</fullName>
    </submittedName>
</protein>
<organism evidence="2 3">
    <name type="scientific">Halopelagius longus</name>
    <dbReference type="NCBI Taxonomy" id="1236180"/>
    <lineage>
        <taxon>Archaea</taxon>
        <taxon>Methanobacteriati</taxon>
        <taxon>Methanobacteriota</taxon>
        <taxon>Stenosarchaea group</taxon>
        <taxon>Halobacteria</taxon>
        <taxon>Halobacteriales</taxon>
        <taxon>Haloferacaceae</taxon>
    </lineage>
</organism>
<dbReference type="SUPFAM" id="SSF48371">
    <property type="entry name" value="ARM repeat"/>
    <property type="match status" value="1"/>
</dbReference>
<dbReference type="InterPro" id="IPR016024">
    <property type="entry name" value="ARM-type_fold"/>
</dbReference>
<feature type="region of interest" description="Disordered" evidence="1">
    <location>
        <begin position="94"/>
        <end position="154"/>
    </location>
</feature>